<dbReference type="OMA" id="LWCWFPR"/>
<dbReference type="VEuPathDB" id="TriTrypDB:Lsey_0116_0150"/>
<comment type="catalytic activity">
    <reaction evidence="6">
        <text>a uridine in tRNA + S-adenosyl-L-methionine = a 3-[(3S)-3-amino-3-carboxypropyl]uridine in tRNA + S-methyl-5'-thioadenosine + H(+)</text>
        <dbReference type="Rhea" id="RHEA:62432"/>
        <dbReference type="Rhea" id="RHEA-COMP:13339"/>
        <dbReference type="Rhea" id="RHEA-COMP:16092"/>
        <dbReference type="ChEBI" id="CHEBI:15378"/>
        <dbReference type="ChEBI" id="CHEBI:17509"/>
        <dbReference type="ChEBI" id="CHEBI:59789"/>
        <dbReference type="ChEBI" id="CHEBI:65315"/>
        <dbReference type="ChEBI" id="CHEBI:82930"/>
        <dbReference type="EC" id="2.5.1.25"/>
    </reaction>
</comment>
<evidence type="ECO:0000256" key="7">
    <source>
        <dbReference type="SAM" id="MobiDB-lite"/>
    </source>
</evidence>
<evidence type="ECO:0000256" key="1">
    <source>
        <dbReference type="ARBA" id="ARBA00012386"/>
    </source>
</evidence>
<gene>
    <name evidence="9" type="ORF">ABL78_4154</name>
</gene>
<evidence type="ECO:0000256" key="6">
    <source>
        <dbReference type="ARBA" id="ARBA00048718"/>
    </source>
</evidence>
<reference evidence="9 10" key="1">
    <citation type="journal article" date="2015" name="PLoS Pathog.">
        <title>Leptomonas seymouri: Adaptations to the Dixenous Life Cycle Analyzed by Genome Sequencing, Transcriptome Profiling and Co-infection with Leishmania donovani.</title>
        <authorList>
            <person name="Kraeva N."/>
            <person name="Butenko A."/>
            <person name="Hlavacova J."/>
            <person name="Kostygov A."/>
            <person name="Myskova J."/>
            <person name="Grybchuk D."/>
            <person name="Lestinova T."/>
            <person name="Votypka J."/>
            <person name="Volf P."/>
            <person name="Opperdoes F."/>
            <person name="Flegontov P."/>
            <person name="Lukes J."/>
            <person name="Yurchenko V."/>
        </authorList>
    </citation>
    <scope>NUCLEOTIDE SEQUENCE [LARGE SCALE GENOMIC DNA]</scope>
    <source>
        <strain evidence="9 10">ATCC 30220</strain>
    </source>
</reference>
<keyword evidence="2" id="KW-0808">Transferase</keyword>
<evidence type="ECO:0000256" key="3">
    <source>
        <dbReference type="ARBA" id="ARBA00022691"/>
    </source>
</evidence>
<keyword evidence="10" id="KW-1185">Reference proteome</keyword>
<protein>
    <recommendedName>
        <fullName evidence="1">tRNA-uridine aminocarboxypropyltransferase</fullName>
        <ecNumber evidence="1">2.5.1.25</ecNumber>
    </recommendedName>
</protein>
<accession>A0A0N1I6V5</accession>
<comment type="similarity">
    <text evidence="5">Belongs to the TDD superfamily. DTWD2 family.</text>
</comment>
<dbReference type="OrthoDB" id="408541at2759"/>
<dbReference type="GO" id="GO:0016432">
    <property type="term" value="F:tRNA-uridine aminocarboxypropyltransferase activity"/>
    <property type="evidence" value="ECO:0007669"/>
    <property type="project" value="UniProtKB-EC"/>
</dbReference>
<dbReference type="EC" id="2.5.1.25" evidence="1"/>
<dbReference type="InterPro" id="IPR039262">
    <property type="entry name" value="DTWD2/TAPT"/>
</dbReference>
<feature type="compositionally biased region" description="Basic and acidic residues" evidence="7">
    <location>
        <begin position="577"/>
        <end position="586"/>
    </location>
</feature>
<feature type="compositionally biased region" description="Basic and acidic residues" evidence="7">
    <location>
        <begin position="319"/>
        <end position="329"/>
    </location>
</feature>
<feature type="region of interest" description="Disordered" evidence="7">
    <location>
        <begin position="317"/>
        <end position="360"/>
    </location>
</feature>
<evidence type="ECO:0000256" key="2">
    <source>
        <dbReference type="ARBA" id="ARBA00022679"/>
    </source>
</evidence>
<dbReference type="PANTHER" id="PTHR21392:SF0">
    <property type="entry name" value="TRNA-URIDINE AMINOCARBOXYPROPYLTRANSFERASE 2"/>
    <property type="match status" value="1"/>
</dbReference>
<dbReference type="EMBL" id="LJSK01000116">
    <property type="protein sequence ID" value="KPI86785.1"/>
    <property type="molecule type" value="Genomic_DNA"/>
</dbReference>
<dbReference type="SMART" id="SM01144">
    <property type="entry name" value="DTW"/>
    <property type="match status" value="1"/>
</dbReference>
<dbReference type="AlphaFoldDB" id="A0A0N1I6V5"/>
<evidence type="ECO:0000313" key="10">
    <source>
        <dbReference type="Proteomes" id="UP000038009"/>
    </source>
</evidence>
<feature type="compositionally biased region" description="Low complexity" evidence="7">
    <location>
        <begin position="269"/>
        <end position="283"/>
    </location>
</feature>
<keyword evidence="4" id="KW-0819">tRNA processing</keyword>
<evidence type="ECO:0000313" key="9">
    <source>
        <dbReference type="EMBL" id="KPI86785.1"/>
    </source>
</evidence>
<organism evidence="9 10">
    <name type="scientific">Leptomonas seymouri</name>
    <dbReference type="NCBI Taxonomy" id="5684"/>
    <lineage>
        <taxon>Eukaryota</taxon>
        <taxon>Discoba</taxon>
        <taxon>Euglenozoa</taxon>
        <taxon>Kinetoplastea</taxon>
        <taxon>Metakinetoplastina</taxon>
        <taxon>Trypanosomatida</taxon>
        <taxon>Trypanosomatidae</taxon>
        <taxon>Leishmaniinae</taxon>
        <taxon>Leptomonas</taxon>
    </lineage>
</organism>
<keyword evidence="3" id="KW-0949">S-adenosyl-L-methionine</keyword>
<evidence type="ECO:0000256" key="4">
    <source>
        <dbReference type="ARBA" id="ARBA00022694"/>
    </source>
</evidence>
<comment type="caution">
    <text evidence="9">The sequence shown here is derived from an EMBL/GenBank/DDBJ whole genome shotgun (WGS) entry which is preliminary data.</text>
</comment>
<sequence>MMIAPPLTFPADTRARMCEELISSCSSAVDPYRRSMTRLLEYVGIQQYGTPQATVPPRTQAENNAIAQHLEAVKEAMTRHEESVRQRNIRINKRKPTTALADIIGSAATAATAPAATGNSAACSTELPSTKQLPTIYLSFEDSAEWKAFLMSIVPEERLAVTVRRRLTVELWRAHQRDICLWCWFPCNMCMCTQLDAYKAAMPARVLDQHVEVTMLLHSEELMRSTNSGHIAAYLLGAPIRVWGMDADDLYLRELDPCRYRSSEAPSETSRAPLPSTSSALPSSTDAVSSALIYTVSLYPSSESIMIDEFIRKKQLGRKQREANEDAKVEQLTGRPEGADKATEGSARAGASHVEGATATSDDEHFEAAAHDASHKKVHLILLDSTWGQALSLNRKLSRFIPRVKLEIPESYEPLFQALRKRTRQSGVSTLEATSMAVEQCVRSMGYAQEATQVSSTLMTAMKNFVDARCLLKYAEAPFTTDGAALDAFRDKRDDARRGDAARWQFALFEKMQHDADAQRMRLPPVLNYCYCCDCVVGWHRMPEHVMGRGHRTALVQNPDCTPSAASRLVEVPDFSRPPRAERTAEWKQQQVDEGELTWRRSNGAN</sequence>
<feature type="region of interest" description="Disordered" evidence="7">
    <location>
        <begin position="263"/>
        <end position="283"/>
    </location>
</feature>
<feature type="domain" description="DTW" evidence="8">
    <location>
        <begin position="176"/>
        <end position="474"/>
    </location>
</feature>
<dbReference type="PANTHER" id="PTHR21392">
    <property type="entry name" value="TRNA-URIDINE AMINOCARBOXYPROPYLTRANSFERASE 2"/>
    <property type="match status" value="1"/>
</dbReference>
<proteinExistence type="inferred from homology"/>
<dbReference type="Proteomes" id="UP000038009">
    <property type="component" value="Unassembled WGS sequence"/>
</dbReference>
<dbReference type="GO" id="GO:0008033">
    <property type="term" value="P:tRNA processing"/>
    <property type="evidence" value="ECO:0007669"/>
    <property type="project" value="UniProtKB-KW"/>
</dbReference>
<evidence type="ECO:0000256" key="5">
    <source>
        <dbReference type="ARBA" id="ARBA00034489"/>
    </source>
</evidence>
<name>A0A0N1I6V5_LEPSE</name>
<feature type="region of interest" description="Disordered" evidence="7">
    <location>
        <begin position="575"/>
        <end position="606"/>
    </location>
</feature>
<dbReference type="InterPro" id="IPR005636">
    <property type="entry name" value="DTW"/>
</dbReference>
<evidence type="ECO:0000259" key="8">
    <source>
        <dbReference type="SMART" id="SM01144"/>
    </source>
</evidence>
<dbReference type="Pfam" id="PF03942">
    <property type="entry name" value="DTW"/>
    <property type="match status" value="1"/>
</dbReference>